<dbReference type="InterPro" id="IPR036188">
    <property type="entry name" value="FAD/NAD-bd_sf"/>
</dbReference>
<dbReference type="GO" id="GO:0004497">
    <property type="term" value="F:monooxygenase activity"/>
    <property type="evidence" value="ECO:0007669"/>
    <property type="project" value="UniProtKB-KW"/>
</dbReference>
<dbReference type="InterPro" id="IPR050493">
    <property type="entry name" value="FAD-dep_Monooxygenase_BioMet"/>
</dbReference>
<dbReference type="EMBL" id="JABFBC010000001">
    <property type="protein sequence ID" value="NNU80271.1"/>
    <property type="molecule type" value="Genomic_DNA"/>
</dbReference>
<dbReference type="PRINTS" id="PR00420">
    <property type="entry name" value="RNGMNOXGNASE"/>
</dbReference>
<feature type="domain" description="FAD-binding" evidence="6">
    <location>
        <begin position="18"/>
        <end position="138"/>
    </location>
</feature>
<keyword evidence="2" id="KW-0285">Flavoprotein</keyword>
<evidence type="ECO:0000313" key="7">
    <source>
        <dbReference type="EMBL" id="NNU80271.1"/>
    </source>
</evidence>
<sequence length="392" mass="41253">MEPQTGPEGPVSLSGRRIAVAGGGIGGMAAAVCLARRGADVVVHERAPGLGEVGAGLQIGPNGLKLLDRLGLGAQVRAAATLPERVEMRCGLTGRRIAGIPFGATAQARYGAPMAQMHRADLLGVLTDAALAAGVRISLGETLDPATPPEADAVIAADGVRSGFRARLVPDAAPRFTGQVAWRALVPAGAAEGPPPGVTWLCLGPGRHVVIYGLRGGRLWNVVAVEERNSWTGEGWNTSADPADLWRAFAGWDPRVTALLRAAREVLLWGLFAHPPLPRWQDGRVALLGDACHPMLPFLAQGATMAIEDAWVLADRLARIGDIPAALAAYEAARKPRTTRVQAASLRNARVYHLRPPALRLARDTGLSLAARLAPGGLLGRFDWLYGWEAPD</sequence>
<dbReference type="PANTHER" id="PTHR13789">
    <property type="entry name" value="MONOOXYGENASE"/>
    <property type="match status" value="1"/>
</dbReference>
<keyword evidence="4" id="KW-0560">Oxidoreductase</keyword>
<dbReference type="SUPFAM" id="SSF51905">
    <property type="entry name" value="FAD/NAD(P)-binding domain"/>
    <property type="match status" value="1"/>
</dbReference>
<dbReference type="InterPro" id="IPR002938">
    <property type="entry name" value="FAD-bd"/>
</dbReference>
<evidence type="ECO:0000256" key="4">
    <source>
        <dbReference type="ARBA" id="ARBA00023002"/>
    </source>
</evidence>
<keyword evidence="5" id="KW-0503">Monooxygenase</keyword>
<keyword evidence="3" id="KW-0274">FAD</keyword>
<comment type="cofactor">
    <cofactor evidence="1">
        <name>FAD</name>
        <dbReference type="ChEBI" id="CHEBI:57692"/>
    </cofactor>
</comment>
<proteinExistence type="predicted"/>
<evidence type="ECO:0000259" key="6">
    <source>
        <dbReference type="Pfam" id="PF01494"/>
    </source>
</evidence>
<protein>
    <submittedName>
        <fullName evidence="7">NAD(P)-binding protein</fullName>
    </submittedName>
</protein>
<reference evidence="7 8" key="1">
    <citation type="submission" date="2020-05" db="EMBL/GenBank/DDBJ databases">
        <title>Gimesia benthica sp. nov., a novel planctomycete isolated from a deep-sea water sample of the Northwest Indian Ocean.</title>
        <authorList>
            <person name="Wang J."/>
            <person name="Ruan C."/>
            <person name="Song L."/>
            <person name="Zhu Y."/>
            <person name="Li A."/>
            <person name="Zheng X."/>
            <person name="Wang L."/>
            <person name="Lu Z."/>
            <person name="Huang Y."/>
            <person name="Du W."/>
            <person name="Zhou Y."/>
            <person name="Huang L."/>
            <person name="Dai X."/>
        </authorList>
    </citation>
    <scope>NUCLEOTIDE SEQUENCE [LARGE SCALE GENOMIC DNA]</scope>
    <source>
        <strain evidence="7 8">YYQ-30</strain>
    </source>
</reference>
<accession>A0A849L219</accession>
<gene>
    <name evidence="7" type="ORF">HMH01_07440</name>
</gene>
<evidence type="ECO:0000256" key="3">
    <source>
        <dbReference type="ARBA" id="ARBA00022827"/>
    </source>
</evidence>
<organism evidence="7 8">
    <name type="scientific">Halovulum dunhuangense</name>
    <dbReference type="NCBI Taxonomy" id="1505036"/>
    <lineage>
        <taxon>Bacteria</taxon>
        <taxon>Pseudomonadati</taxon>
        <taxon>Pseudomonadota</taxon>
        <taxon>Alphaproteobacteria</taxon>
        <taxon>Rhodobacterales</taxon>
        <taxon>Paracoccaceae</taxon>
        <taxon>Halovulum</taxon>
    </lineage>
</organism>
<feature type="domain" description="FAD-binding" evidence="6">
    <location>
        <begin position="151"/>
        <end position="342"/>
    </location>
</feature>
<dbReference type="AlphaFoldDB" id="A0A849L219"/>
<dbReference type="RefSeq" id="WP_171323891.1">
    <property type="nucleotide sequence ID" value="NZ_JABFBC010000001.1"/>
</dbReference>
<evidence type="ECO:0000256" key="5">
    <source>
        <dbReference type="ARBA" id="ARBA00023033"/>
    </source>
</evidence>
<dbReference type="Pfam" id="PF01494">
    <property type="entry name" value="FAD_binding_3"/>
    <property type="match status" value="2"/>
</dbReference>
<evidence type="ECO:0000256" key="1">
    <source>
        <dbReference type="ARBA" id="ARBA00001974"/>
    </source>
</evidence>
<dbReference type="Proteomes" id="UP000572377">
    <property type="component" value="Unassembled WGS sequence"/>
</dbReference>
<evidence type="ECO:0000256" key="2">
    <source>
        <dbReference type="ARBA" id="ARBA00022630"/>
    </source>
</evidence>
<name>A0A849L219_9RHOB</name>
<dbReference type="SUPFAM" id="SSF54373">
    <property type="entry name" value="FAD-linked reductases, C-terminal domain"/>
    <property type="match status" value="1"/>
</dbReference>
<dbReference type="PANTHER" id="PTHR13789:SF318">
    <property type="entry name" value="GERANYLGERANYL DIPHOSPHATE REDUCTASE"/>
    <property type="match status" value="1"/>
</dbReference>
<evidence type="ECO:0000313" key="8">
    <source>
        <dbReference type="Proteomes" id="UP000572377"/>
    </source>
</evidence>
<dbReference type="Gene3D" id="3.50.50.60">
    <property type="entry name" value="FAD/NAD(P)-binding domain"/>
    <property type="match status" value="1"/>
</dbReference>
<keyword evidence="8" id="KW-1185">Reference proteome</keyword>
<comment type="caution">
    <text evidence="7">The sequence shown here is derived from an EMBL/GenBank/DDBJ whole genome shotgun (WGS) entry which is preliminary data.</text>
</comment>
<dbReference type="GO" id="GO:0071949">
    <property type="term" value="F:FAD binding"/>
    <property type="evidence" value="ECO:0007669"/>
    <property type="project" value="InterPro"/>
</dbReference>